<organism evidence="2 3">
    <name type="scientific">Paraburkholderia sacchari</name>
    <dbReference type="NCBI Taxonomy" id="159450"/>
    <lineage>
        <taxon>Bacteria</taxon>
        <taxon>Pseudomonadati</taxon>
        <taxon>Pseudomonadota</taxon>
        <taxon>Betaproteobacteria</taxon>
        <taxon>Burkholderiales</taxon>
        <taxon>Burkholderiaceae</taxon>
        <taxon>Paraburkholderia</taxon>
    </lineage>
</organism>
<feature type="compositionally biased region" description="Polar residues" evidence="1">
    <location>
        <begin position="375"/>
        <end position="385"/>
    </location>
</feature>
<dbReference type="RefSeq" id="WP_152617100.1">
    <property type="nucleotide sequence ID" value="NZ_CADFGF010000005.1"/>
</dbReference>
<reference evidence="2" key="1">
    <citation type="journal article" date="2015" name="Genome Announc.">
        <title>Draft Genome Sequence of the Polyhydroxyalkanoate-Producing Bacterium Burkholderia sacchari LMG 19450 Isolated from Brazilian Sugarcane Plantation Soil.</title>
        <authorList>
            <person name="Alexandrino P.M."/>
            <person name="Mendonca T.T."/>
            <person name="Guaman Bautista L.P."/>
            <person name="Cherix J."/>
            <person name="Lozano-Sakalauskas G.C."/>
            <person name="Fujita A."/>
            <person name="Ramos Filho E."/>
            <person name="Long P."/>
            <person name="Padilla G."/>
            <person name="Taciro M.K."/>
            <person name="Gomez J.G."/>
            <person name="Silva L.F."/>
        </authorList>
    </citation>
    <scope>NUCLEOTIDE SEQUENCE</scope>
    <source>
        <strain evidence="2">LMG 19450</strain>
    </source>
</reference>
<feature type="compositionally biased region" description="Polar residues" evidence="1">
    <location>
        <begin position="276"/>
        <end position="291"/>
    </location>
</feature>
<protein>
    <submittedName>
        <fullName evidence="2">Uncharacterized protein</fullName>
    </submittedName>
</protein>
<evidence type="ECO:0000313" key="2">
    <source>
        <dbReference type="EMBL" id="NLP63223.1"/>
    </source>
</evidence>
<comment type="caution">
    <text evidence="2">The sequence shown here is derived from an EMBL/GenBank/DDBJ whole genome shotgun (WGS) entry which is preliminary data.</text>
</comment>
<dbReference type="AlphaFoldDB" id="A0A8T6ZFC1"/>
<feature type="compositionally biased region" description="Polar residues" evidence="1">
    <location>
        <begin position="303"/>
        <end position="316"/>
    </location>
</feature>
<gene>
    <name evidence="2" type="ORF">NH14_019010</name>
</gene>
<dbReference type="OrthoDB" id="9079438at2"/>
<accession>A0A8T6ZFC1</accession>
<evidence type="ECO:0000256" key="1">
    <source>
        <dbReference type="SAM" id="MobiDB-lite"/>
    </source>
</evidence>
<name>A0A8T6ZFC1_9BURK</name>
<proteinExistence type="predicted"/>
<evidence type="ECO:0000313" key="3">
    <source>
        <dbReference type="Proteomes" id="UP000030460"/>
    </source>
</evidence>
<dbReference type="EMBL" id="JTDB02000005">
    <property type="protein sequence ID" value="NLP63223.1"/>
    <property type="molecule type" value="Genomic_DNA"/>
</dbReference>
<dbReference type="Proteomes" id="UP000030460">
    <property type="component" value="Unassembled WGS sequence"/>
</dbReference>
<sequence>MQSQLADYSAAVNSGKLQPFSTGKAPGTYFDAGNNIVFGPDTTQSDTVFVGAMSHELGHFENQNNDQAFASRYQVNVHDPYAYNVAALIGAHGEGEAVYNNWKARQEVLGGTATPDNPGTRIAFEVADQNTQKRFDDQHAADVIAGKSDDQDRNQLITLGMNDYVNGNPSTAPGKTYYAYYGSASGAPAPEPGASPLVSFSGDDKGDITSMTEWWPSGNVDTQRFENGKIQSSQKVSADGTFLSTATYRYGPDGSYSVDVKDGNRGPEYTLGGAQQAGTPSQPPAQNQSANPGGASGDGGKQQDVSSPEAQRQQPQVEPLAAASHENAGNAPEVSADKGQDASPPVDAGLQGGASKEPAEAPENSPEQPPDTASDLHSSQENESASPEPANAGGASEQSAYAPSDPGTQTTPDHSGQQAPRLATSKQLIDRDAAAL</sequence>
<reference evidence="2" key="2">
    <citation type="submission" date="2020-04" db="EMBL/GenBank/DDBJ databases">
        <authorList>
            <person name="Alexandrino P."/>
            <person name="Mendonca T."/>
            <person name="Guaman L."/>
            <person name="Cherix J."/>
            <person name="Lozano-Sakalauskas G."/>
            <person name="Fujita A."/>
            <person name="Filho E.R."/>
            <person name="Long P."/>
            <person name="Padilla G."/>
            <person name="Taciro M.K."/>
            <person name="Gomez J.G."/>
            <person name="Silva L.F."/>
            <person name="Torres M."/>
        </authorList>
    </citation>
    <scope>NUCLEOTIDE SEQUENCE</scope>
    <source>
        <strain evidence="2">LMG 19450</strain>
    </source>
</reference>
<feature type="region of interest" description="Disordered" evidence="1">
    <location>
        <begin position="247"/>
        <end position="436"/>
    </location>
</feature>
<keyword evidence="3" id="KW-1185">Reference proteome</keyword>
<feature type="compositionally biased region" description="Polar residues" evidence="1">
    <location>
        <begin position="396"/>
        <end position="418"/>
    </location>
</feature>